<dbReference type="OMA" id="WISEMRQ"/>
<keyword evidence="2" id="KW-1185">Reference proteome</keyword>
<accession>F4PA74</accession>
<dbReference type="OrthoDB" id="333024at2759"/>
<dbReference type="InterPro" id="IPR052394">
    <property type="entry name" value="LRR-containing"/>
</dbReference>
<dbReference type="Gene3D" id="3.80.10.10">
    <property type="entry name" value="Ribonuclease Inhibitor"/>
    <property type="match status" value="2"/>
</dbReference>
<dbReference type="STRING" id="684364.F4PA74"/>
<dbReference type="AlphaFoldDB" id="F4PA74"/>
<evidence type="ECO:0000313" key="2">
    <source>
        <dbReference type="Proteomes" id="UP000007241"/>
    </source>
</evidence>
<name>F4PA74_BATDJ</name>
<evidence type="ECO:0000313" key="1">
    <source>
        <dbReference type="EMBL" id="EGF77852.1"/>
    </source>
</evidence>
<gene>
    <name evidence="1" type="ORF">BATDEDRAFT_91287</name>
</gene>
<dbReference type="SUPFAM" id="SSF52047">
    <property type="entry name" value="RNI-like"/>
    <property type="match status" value="1"/>
</dbReference>
<proteinExistence type="predicted"/>
<dbReference type="InterPro" id="IPR001611">
    <property type="entry name" value="Leu-rich_rpt"/>
</dbReference>
<dbReference type="RefSeq" id="XP_006681495.1">
    <property type="nucleotide sequence ID" value="XM_006681432.1"/>
</dbReference>
<dbReference type="Pfam" id="PF13516">
    <property type="entry name" value="LRR_6"/>
    <property type="match status" value="3"/>
</dbReference>
<protein>
    <submittedName>
        <fullName evidence="1">Uncharacterized protein</fullName>
    </submittedName>
</protein>
<dbReference type="SMART" id="SM00368">
    <property type="entry name" value="LRR_RI"/>
    <property type="match status" value="3"/>
</dbReference>
<dbReference type="EMBL" id="GL882890">
    <property type="protein sequence ID" value="EGF77852.1"/>
    <property type="molecule type" value="Genomic_DNA"/>
</dbReference>
<sequence length="267" mass="29308">MAALGPMALVDYLDKYVTSCENRQISPVMAVKKTVERAIDSGEMPDIMKLNGTITELRYHRIDDGMLETIFLPMVGLSLVRHIDLSYNEIGNRGAFAIAKVLKDDNAMETLILKSNNIGSEGVIAITKSLAYNEKLIHLDLSENNIGDDGGMAMASLLQINVNISTVNLSGCSLGATSLIAFATIFQSNNYVSNLDLSNNLSSASNRSQTLVNDVMMHFSKTIQLNYAITHLNFSKMGITDWNMCDLLASALKANKNIETLNLSWYL</sequence>
<organism evidence="1 2">
    <name type="scientific">Batrachochytrium dendrobatidis (strain JAM81 / FGSC 10211)</name>
    <name type="common">Frog chytrid fungus</name>
    <dbReference type="NCBI Taxonomy" id="684364"/>
    <lineage>
        <taxon>Eukaryota</taxon>
        <taxon>Fungi</taxon>
        <taxon>Fungi incertae sedis</taxon>
        <taxon>Chytridiomycota</taxon>
        <taxon>Chytridiomycota incertae sedis</taxon>
        <taxon>Chytridiomycetes</taxon>
        <taxon>Rhizophydiales</taxon>
        <taxon>Rhizophydiales incertae sedis</taxon>
        <taxon>Batrachochytrium</taxon>
    </lineage>
</organism>
<dbReference type="GeneID" id="18244217"/>
<reference evidence="1 2" key="1">
    <citation type="submission" date="2009-12" db="EMBL/GenBank/DDBJ databases">
        <title>The draft genome of Batrachochytrium dendrobatidis.</title>
        <authorList>
            <consortium name="US DOE Joint Genome Institute (JGI-PGF)"/>
            <person name="Kuo A."/>
            <person name="Salamov A."/>
            <person name="Schmutz J."/>
            <person name="Lucas S."/>
            <person name="Pitluck S."/>
            <person name="Rosenblum E."/>
            <person name="Stajich J."/>
            <person name="Eisen M."/>
            <person name="Grigoriev I.V."/>
        </authorList>
    </citation>
    <scope>NUCLEOTIDE SEQUENCE [LARGE SCALE GENOMIC DNA]</scope>
    <source>
        <strain evidence="2">JAM81 / FGSC 10211</strain>
    </source>
</reference>
<dbReference type="HOGENOM" id="CLU_1042021_0_0_1"/>
<dbReference type="PANTHER" id="PTHR24114:SF2">
    <property type="entry name" value="F-BOX DOMAIN-CONTAINING PROTEIN-RELATED"/>
    <property type="match status" value="1"/>
</dbReference>
<dbReference type="Proteomes" id="UP000007241">
    <property type="component" value="Unassembled WGS sequence"/>
</dbReference>
<dbReference type="InterPro" id="IPR032675">
    <property type="entry name" value="LRR_dom_sf"/>
</dbReference>
<dbReference type="PANTHER" id="PTHR24114">
    <property type="entry name" value="LEUCINE RICH REPEAT FAMILY PROTEIN"/>
    <property type="match status" value="1"/>
</dbReference>
<dbReference type="InParanoid" id="F4PA74"/>